<dbReference type="Gene3D" id="3.40.1670.10">
    <property type="entry name" value="UbiD C-terminal domain-like"/>
    <property type="match status" value="1"/>
</dbReference>
<protein>
    <submittedName>
        <fullName evidence="5">UbiD family decarboxylase</fullName>
    </submittedName>
</protein>
<dbReference type="PANTHER" id="PTHR30108">
    <property type="entry name" value="3-OCTAPRENYL-4-HYDROXYBENZOATE CARBOXY-LYASE-RELATED"/>
    <property type="match status" value="1"/>
</dbReference>
<dbReference type="InterPro" id="IPR048304">
    <property type="entry name" value="UbiD_Rift_dom"/>
</dbReference>
<evidence type="ECO:0000259" key="3">
    <source>
        <dbReference type="Pfam" id="PF20695"/>
    </source>
</evidence>
<dbReference type="Pfam" id="PF20695">
    <property type="entry name" value="UbiD_N"/>
    <property type="match status" value="1"/>
</dbReference>
<dbReference type="GO" id="GO:0005737">
    <property type="term" value="C:cytoplasm"/>
    <property type="evidence" value="ECO:0007669"/>
    <property type="project" value="TreeGrafter"/>
</dbReference>
<feature type="domain" description="3-octaprenyl-4-hydroxybenzoate carboxy-lyase-like C-terminal" evidence="4">
    <location>
        <begin position="297"/>
        <end position="417"/>
    </location>
</feature>
<dbReference type="OrthoDB" id="9809841at2"/>
<gene>
    <name evidence="5" type="ORF">D7294_29330</name>
</gene>
<dbReference type="RefSeq" id="WP_120684842.1">
    <property type="nucleotide sequence ID" value="NZ_RBAL01000029.1"/>
</dbReference>
<evidence type="ECO:0000313" key="5">
    <source>
        <dbReference type="EMBL" id="RKN37023.1"/>
    </source>
</evidence>
<proteinExistence type="inferred from homology"/>
<comment type="similarity">
    <text evidence="1">Belongs to the UbiD family.</text>
</comment>
<accession>A0A3A9YKQ0</accession>
<evidence type="ECO:0000313" key="6">
    <source>
        <dbReference type="Proteomes" id="UP000272474"/>
    </source>
</evidence>
<dbReference type="SUPFAM" id="SSF50475">
    <property type="entry name" value="FMN-binding split barrel"/>
    <property type="match status" value="1"/>
</dbReference>
<dbReference type="NCBIfam" id="TIGR00148">
    <property type="entry name" value="UbiD family decarboxylase"/>
    <property type="match status" value="1"/>
</dbReference>
<dbReference type="EMBL" id="RBAL01000029">
    <property type="protein sequence ID" value="RKN37023.1"/>
    <property type="molecule type" value="Genomic_DNA"/>
</dbReference>
<dbReference type="Proteomes" id="UP000272474">
    <property type="component" value="Unassembled WGS sequence"/>
</dbReference>
<keyword evidence="6" id="KW-1185">Reference proteome</keyword>
<name>A0A3A9YKQ0_9ACTN</name>
<dbReference type="SUPFAM" id="SSF143968">
    <property type="entry name" value="UbiD C-terminal domain-like"/>
    <property type="match status" value="1"/>
</dbReference>
<dbReference type="Pfam" id="PF01977">
    <property type="entry name" value="UbiD"/>
    <property type="match status" value="1"/>
</dbReference>
<sequence length="460" mass="49929">MHAQDLRTALERLEAAGDLLRVAAPLSWEYELAAVLWRLRDGPAVRFENVTGYRTPVVGNLLNDRRKLATALGIERTALQARVSRALREPIEPALAAEGPCLAVAYDPAVALTDHFPVPLLSEFDAGRYLSAGVLICRDPESGRRNAAICRLQVTGPGTLGAYLAPTHSRAFLDVHRERGRPMEVAVALGLHPAIVVASQFLTPLDETLVAGGMFREPLLLTRARTVDLEVPAFAEILLEGLIDPREEQPEGPFGEFPGTYAPRRPNPVIRLTAVSSRPDPLFQMIVAGRHPEHLVTGAIAREAGLYEAIRSVVPGVRAVHLTEGGTCRFHAVISIRKRSAGEGKRAIMRAFSEQDLLKHVVVVDEDIDVTDPADVEWAVATRMRAHEDVVIVPGMKSNPVDPMSVDRTISKLGIDATLPLDARAAARHRVDVPAAVAAAIEGRWEEITGAQNQPTGGKR</sequence>
<dbReference type="InterPro" id="IPR049383">
    <property type="entry name" value="UbiD-like_N"/>
</dbReference>
<evidence type="ECO:0000259" key="2">
    <source>
        <dbReference type="Pfam" id="PF01977"/>
    </source>
</evidence>
<dbReference type="InterPro" id="IPR049381">
    <property type="entry name" value="UbiD-like_C"/>
</dbReference>
<dbReference type="PANTHER" id="PTHR30108:SF21">
    <property type="entry name" value="4-HYDROXYBENZOATE DECARBOXYLASE"/>
    <property type="match status" value="1"/>
</dbReference>
<evidence type="ECO:0000256" key="1">
    <source>
        <dbReference type="ARBA" id="ARBA00010021"/>
    </source>
</evidence>
<evidence type="ECO:0000259" key="4">
    <source>
        <dbReference type="Pfam" id="PF20696"/>
    </source>
</evidence>
<feature type="domain" description="3-octaprenyl-4-hydroxybenzoate carboxy-lyase-like Rift-related" evidence="2">
    <location>
        <begin position="98"/>
        <end position="290"/>
    </location>
</feature>
<reference evidence="5 6" key="1">
    <citation type="journal article" date="2014" name="Int. J. Syst. Evol. Microbiol.">
        <title>Streptomyces hoynatensis sp. nov., isolated from deep marine sediment.</title>
        <authorList>
            <person name="Veyisoglu A."/>
            <person name="Sahin N."/>
        </authorList>
    </citation>
    <scope>NUCLEOTIDE SEQUENCE [LARGE SCALE GENOMIC DNA]</scope>
    <source>
        <strain evidence="5 6">KCTC 29097</strain>
    </source>
</reference>
<feature type="domain" description="3-octaprenyl-4-hydroxybenzoate carboxy-lyase-like N-terminal" evidence="3">
    <location>
        <begin position="10"/>
        <end position="85"/>
    </location>
</feature>
<dbReference type="Pfam" id="PF20696">
    <property type="entry name" value="UbiD_C"/>
    <property type="match status" value="1"/>
</dbReference>
<dbReference type="GO" id="GO:0016831">
    <property type="term" value="F:carboxy-lyase activity"/>
    <property type="evidence" value="ECO:0007669"/>
    <property type="project" value="InterPro"/>
</dbReference>
<organism evidence="5 6">
    <name type="scientific">Streptomyces hoynatensis</name>
    <dbReference type="NCBI Taxonomy" id="1141874"/>
    <lineage>
        <taxon>Bacteria</taxon>
        <taxon>Bacillati</taxon>
        <taxon>Actinomycetota</taxon>
        <taxon>Actinomycetes</taxon>
        <taxon>Kitasatosporales</taxon>
        <taxon>Streptomycetaceae</taxon>
        <taxon>Streptomyces</taxon>
    </lineage>
</organism>
<dbReference type="InterPro" id="IPR002830">
    <property type="entry name" value="UbiD"/>
</dbReference>
<comment type="caution">
    <text evidence="5">The sequence shown here is derived from an EMBL/GenBank/DDBJ whole genome shotgun (WGS) entry which is preliminary data.</text>
</comment>
<dbReference type="AlphaFoldDB" id="A0A3A9YKQ0"/>